<dbReference type="AlphaFoldDB" id="A0A1B2EWK1"/>
<dbReference type="OrthoDB" id="8019521at2"/>
<proteinExistence type="predicted"/>
<sequence>MRKIHPGFIAVAILLGPATLILAHEKISRTPAQEVFESFDPPPVLRQAYTRCAKAPKQQRSVECDEYVSFFEQCAAGKNECGPQSVYKVLTKFILSAAPKKLKIEKVATASDV</sequence>
<reference evidence="1" key="1">
    <citation type="submission" date="2016-07" db="EMBL/GenBank/DDBJ databases">
        <title>Microvirga ossetica sp. nov. a new species of rhizobia isolated from root nodules of the legume species Vicia alpestris Steven originated from North Ossetia region in the Caucasus.</title>
        <authorList>
            <person name="Safronova V.I."/>
            <person name="Kuznetsova I.G."/>
            <person name="Sazanova A.L."/>
            <person name="Belimov A."/>
            <person name="Andronov E."/>
            <person name="Osledkin Y.S."/>
            <person name="Onishchuk O.P."/>
            <person name="Kurchak O.N."/>
            <person name="Shaposhnikov A.I."/>
            <person name="Willems A."/>
            <person name="Tikhonovich I.A."/>
        </authorList>
    </citation>
    <scope>NUCLEOTIDE SEQUENCE [LARGE SCALE GENOMIC DNA]</scope>
    <source>
        <strain evidence="1">V5/3M</strain>
        <plasmid evidence="1">unnamed2</plasmid>
    </source>
</reference>
<geneLocation type="plasmid" evidence="1">
    <name>unnamed2</name>
</geneLocation>
<dbReference type="RefSeq" id="WP_099515238.1">
    <property type="nucleotide sequence ID" value="NZ_CP016619.1"/>
</dbReference>
<keyword evidence="1" id="KW-0614">Plasmid</keyword>
<organism evidence="1">
    <name type="scientific">Microvirga ossetica</name>
    <dbReference type="NCBI Taxonomy" id="1882682"/>
    <lineage>
        <taxon>Bacteria</taxon>
        <taxon>Pseudomonadati</taxon>
        <taxon>Pseudomonadota</taxon>
        <taxon>Alphaproteobacteria</taxon>
        <taxon>Hyphomicrobiales</taxon>
        <taxon>Methylobacteriaceae</taxon>
        <taxon>Microvirga</taxon>
    </lineage>
</organism>
<name>A0A1B2EWK1_9HYPH</name>
<dbReference type="EMBL" id="CP016619">
    <property type="protein sequence ID" value="ANY84333.1"/>
    <property type="molecule type" value="Genomic_DNA"/>
</dbReference>
<dbReference type="KEGG" id="moc:BB934_39650"/>
<evidence type="ECO:0000313" key="1">
    <source>
        <dbReference type="EMBL" id="ANY84333.1"/>
    </source>
</evidence>
<protein>
    <submittedName>
        <fullName evidence="1">Uncharacterized protein</fullName>
    </submittedName>
</protein>
<accession>A0A1B2EWK1</accession>
<gene>
    <name evidence="1" type="ORF">BB934_39650</name>
</gene>